<evidence type="ECO:0000256" key="2">
    <source>
        <dbReference type="SAM" id="Phobius"/>
    </source>
</evidence>
<feature type="transmembrane region" description="Helical" evidence="2">
    <location>
        <begin position="197"/>
        <end position="225"/>
    </location>
</feature>
<feature type="compositionally biased region" description="Low complexity" evidence="1">
    <location>
        <begin position="57"/>
        <end position="68"/>
    </location>
</feature>
<accession>A0A846XBI6</accession>
<reference evidence="4 5" key="1">
    <citation type="submission" date="2020-04" db="EMBL/GenBank/DDBJ databases">
        <title>MicrobeNet Type strains.</title>
        <authorList>
            <person name="Nicholson A.C."/>
        </authorList>
    </citation>
    <scope>NUCLEOTIDE SEQUENCE [LARGE SCALE GENOMIC DNA]</scope>
    <source>
        <strain evidence="4 5">DSM 44113</strain>
    </source>
</reference>
<dbReference type="InterPro" id="IPR025241">
    <property type="entry name" value="DUF4190"/>
</dbReference>
<dbReference type="AlphaFoldDB" id="A0A846XBI6"/>
<evidence type="ECO:0000256" key="1">
    <source>
        <dbReference type="SAM" id="MobiDB-lite"/>
    </source>
</evidence>
<evidence type="ECO:0000259" key="3">
    <source>
        <dbReference type="Pfam" id="PF13828"/>
    </source>
</evidence>
<sequence>MTSSDPQQPGDGTFDPTVIRPVEPASSGPDLTEHADTASSDGGDPDAATTVHPTVQPDPYAAPSNPYAAPADPYAAPNPYAAPGADPYAAPVDPYAAPPVYPGQQPFGQNAYGQQQFGQQPGFPAYPGQNLPGYPAPGYGQQSTGTNGLAIAALVCGIVSFPLGCAYGLGIITAIAALIMGIIAMKQVKETGQDGHGMALSGVILGGVYIALFVIAIVIIVIVAASGGFDTTSSLLTLLH</sequence>
<feature type="region of interest" description="Disordered" evidence="1">
    <location>
        <begin position="96"/>
        <end position="124"/>
    </location>
</feature>
<dbReference type="Pfam" id="PF13828">
    <property type="entry name" value="DUF4190"/>
    <property type="match status" value="1"/>
</dbReference>
<feature type="region of interest" description="Disordered" evidence="1">
    <location>
        <begin position="1"/>
        <end position="68"/>
    </location>
</feature>
<evidence type="ECO:0000313" key="5">
    <source>
        <dbReference type="Proteomes" id="UP000582646"/>
    </source>
</evidence>
<dbReference type="EMBL" id="JAAXOQ010000056">
    <property type="protein sequence ID" value="NKY20990.1"/>
    <property type="molecule type" value="Genomic_DNA"/>
</dbReference>
<dbReference type="Proteomes" id="UP000582646">
    <property type="component" value="Unassembled WGS sequence"/>
</dbReference>
<comment type="caution">
    <text evidence="4">The sequence shown here is derived from an EMBL/GenBank/DDBJ whole genome shotgun (WGS) entry which is preliminary data.</text>
</comment>
<gene>
    <name evidence="4" type="ORF">HF999_21805</name>
</gene>
<evidence type="ECO:0000313" key="4">
    <source>
        <dbReference type="EMBL" id="NKY20990.1"/>
    </source>
</evidence>
<keyword evidence="2" id="KW-0812">Transmembrane</keyword>
<name>A0A846XBI6_9ACTN</name>
<dbReference type="RefSeq" id="WP_168547865.1">
    <property type="nucleotide sequence ID" value="NZ_BAAAKS010000027.1"/>
</dbReference>
<proteinExistence type="predicted"/>
<keyword evidence="2" id="KW-0472">Membrane</keyword>
<organism evidence="4 5">
    <name type="scientific">Tsukamurella spumae</name>
    <dbReference type="NCBI Taxonomy" id="44753"/>
    <lineage>
        <taxon>Bacteria</taxon>
        <taxon>Bacillati</taxon>
        <taxon>Actinomycetota</taxon>
        <taxon>Actinomycetes</taxon>
        <taxon>Mycobacteriales</taxon>
        <taxon>Tsukamurellaceae</taxon>
        <taxon>Tsukamurella</taxon>
    </lineage>
</organism>
<protein>
    <submittedName>
        <fullName evidence="4">DUF4190 domain-containing protein</fullName>
    </submittedName>
</protein>
<feature type="compositionally biased region" description="Low complexity" evidence="1">
    <location>
        <begin position="107"/>
        <end position="124"/>
    </location>
</feature>
<keyword evidence="2" id="KW-1133">Transmembrane helix</keyword>
<keyword evidence="5" id="KW-1185">Reference proteome</keyword>
<feature type="transmembrane region" description="Helical" evidence="2">
    <location>
        <begin position="166"/>
        <end position="185"/>
    </location>
</feature>
<feature type="domain" description="DUF4190" evidence="3">
    <location>
        <begin position="149"/>
        <end position="216"/>
    </location>
</feature>